<dbReference type="SUPFAM" id="SSF55103">
    <property type="entry name" value="FAD-linked oxidases, C-terminal domain"/>
    <property type="match status" value="1"/>
</dbReference>
<evidence type="ECO:0000256" key="2">
    <source>
        <dbReference type="ARBA" id="ARBA00022630"/>
    </source>
</evidence>
<feature type="domain" description="FAD-binding PCMH-type" evidence="5">
    <location>
        <begin position="45"/>
        <end position="276"/>
    </location>
</feature>
<evidence type="ECO:0000256" key="1">
    <source>
        <dbReference type="ARBA" id="ARBA00001974"/>
    </source>
</evidence>
<dbReference type="Gene3D" id="3.30.43.10">
    <property type="entry name" value="Uridine Diphospho-n-acetylenolpyruvylglucosamine Reductase, domain 2"/>
    <property type="match status" value="2"/>
</dbReference>
<dbReference type="PANTHER" id="PTHR43716:SF1">
    <property type="entry name" value="D-2-HYDROXYGLUTARATE DEHYDROGENASE, MITOCHONDRIAL"/>
    <property type="match status" value="1"/>
</dbReference>
<dbReference type="InterPro" id="IPR016169">
    <property type="entry name" value="FAD-bd_PCMH_sub2"/>
</dbReference>
<dbReference type="EMBL" id="CAUYUJ010005524">
    <property type="protein sequence ID" value="CAK0813934.1"/>
    <property type="molecule type" value="Genomic_DNA"/>
</dbReference>
<dbReference type="SUPFAM" id="SSF56176">
    <property type="entry name" value="FAD-binding/transporter-associated domain-like"/>
    <property type="match status" value="1"/>
</dbReference>
<evidence type="ECO:0000313" key="6">
    <source>
        <dbReference type="EMBL" id="CAK0813934.1"/>
    </source>
</evidence>
<reference evidence="6" key="1">
    <citation type="submission" date="2023-10" db="EMBL/GenBank/DDBJ databases">
        <authorList>
            <person name="Chen Y."/>
            <person name="Shah S."/>
            <person name="Dougan E. K."/>
            <person name="Thang M."/>
            <person name="Chan C."/>
        </authorList>
    </citation>
    <scope>NUCLEOTIDE SEQUENCE [LARGE SCALE GENOMIC DNA]</scope>
</reference>
<dbReference type="Pfam" id="PF01565">
    <property type="entry name" value="FAD_binding_4"/>
    <property type="match status" value="1"/>
</dbReference>
<dbReference type="InterPro" id="IPR016166">
    <property type="entry name" value="FAD-bd_PCMH"/>
</dbReference>
<dbReference type="PANTHER" id="PTHR43716">
    <property type="entry name" value="D-2-HYDROXYGLUTARATE DEHYDROGENASE, MITOCHONDRIAL"/>
    <property type="match status" value="1"/>
</dbReference>
<keyword evidence="3" id="KW-0274">FAD</keyword>
<name>A0ABN9R565_9DINO</name>
<organism evidence="6 7">
    <name type="scientific">Prorocentrum cordatum</name>
    <dbReference type="NCBI Taxonomy" id="2364126"/>
    <lineage>
        <taxon>Eukaryota</taxon>
        <taxon>Sar</taxon>
        <taxon>Alveolata</taxon>
        <taxon>Dinophyceae</taxon>
        <taxon>Prorocentrales</taxon>
        <taxon>Prorocentraceae</taxon>
        <taxon>Prorocentrum</taxon>
    </lineage>
</organism>
<dbReference type="Gene3D" id="3.30.465.10">
    <property type="match status" value="1"/>
</dbReference>
<keyword evidence="7" id="KW-1185">Reference proteome</keyword>
<protein>
    <recommendedName>
        <fullName evidence="5">FAD-binding PCMH-type domain-containing protein</fullName>
    </recommendedName>
</protein>
<dbReference type="InterPro" id="IPR016167">
    <property type="entry name" value="FAD-bd_PCMH_sub1"/>
</dbReference>
<dbReference type="PROSITE" id="PS51387">
    <property type="entry name" value="FAD_PCMH"/>
    <property type="match status" value="1"/>
</dbReference>
<keyword evidence="4" id="KW-0560">Oxidoreductase</keyword>
<dbReference type="InterPro" id="IPR051264">
    <property type="entry name" value="FAD-oxidored/transferase_4"/>
</dbReference>
<comment type="caution">
    <text evidence="6">The sequence shown here is derived from an EMBL/GenBank/DDBJ whole genome shotgun (WGS) entry which is preliminary data.</text>
</comment>
<evidence type="ECO:0000256" key="3">
    <source>
        <dbReference type="ARBA" id="ARBA00022827"/>
    </source>
</evidence>
<dbReference type="Proteomes" id="UP001189429">
    <property type="component" value="Unassembled WGS sequence"/>
</dbReference>
<accession>A0ABN9R565</accession>
<gene>
    <name evidence="6" type="ORF">PCOR1329_LOCUS17701</name>
</gene>
<keyword evidence="2" id="KW-0285">Flavoprotein</keyword>
<comment type="cofactor">
    <cofactor evidence="1">
        <name>FAD</name>
        <dbReference type="ChEBI" id="CHEBI:57692"/>
    </cofactor>
</comment>
<sequence>MSCGHQSCCEAPLTEAQRGLHGVLEGIAGAKHVRKNYTQKGSRIGQGTALAHVSPGTLQEAVEVLKACVAADVAVLPQGANTSLTGASVARDTLCDRPTVVVNMRRLSKILPIGDGAQVLCFSGAGIYDLKQVLETRHNRDSHSVLGSLFLNPSVGAGIAFGSGGTQIRKGPAFTERALYCKVTASGEVELVNTLGLRSVGDGDVLSFLDGKEELAKEDLDPKSKKAASWPNYGANVRKLNGEVSRYNADTTGIDCCRSEGKVMILASIHDSFQKPKRSELVWVSCRDLAAAHALKREVALKAENCMAQSCEYMNKEVVTGVDRAGRILIKMIELVGMQRLEPLWNLKLAIEATGLPFSGVVCDKFLWWFNGIIPRPLPPALRDLCQEFDHHLLVEMAEYSEGEVDRLRGALEGFVASRPEGHVKYHVCADAFERSRATLFRFVVAPAFRTFTVGSGMQGLSIDYALPKSFTEYPDLPEKQYPIVNRWVYSHFGCNVYHEDLVFDNAVDVEEAKHEIKHAVEHTGGKLPAEHGHGTEYKAPKETQERWKKMDPLNVMNPGVGGLSNNKCYGDKAAHLR</sequence>
<evidence type="ECO:0000259" key="5">
    <source>
        <dbReference type="PROSITE" id="PS51387"/>
    </source>
</evidence>
<dbReference type="InterPro" id="IPR006094">
    <property type="entry name" value="Oxid_FAD_bind_N"/>
</dbReference>
<dbReference type="InterPro" id="IPR036318">
    <property type="entry name" value="FAD-bd_PCMH-like_sf"/>
</dbReference>
<evidence type="ECO:0000313" key="7">
    <source>
        <dbReference type="Proteomes" id="UP001189429"/>
    </source>
</evidence>
<dbReference type="Pfam" id="PF09330">
    <property type="entry name" value="Lact-deh-memb"/>
    <property type="match status" value="1"/>
</dbReference>
<proteinExistence type="predicted"/>
<dbReference type="InterPro" id="IPR016164">
    <property type="entry name" value="FAD-linked_Oxase-like_C"/>
</dbReference>
<evidence type="ECO:0000256" key="4">
    <source>
        <dbReference type="ARBA" id="ARBA00023002"/>
    </source>
</evidence>
<dbReference type="InterPro" id="IPR015409">
    <property type="entry name" value="Lactate_DH_C"/>
</dbReference>